<gene>
    <name evidence="1" type="ORF">Q8947_13665</name>
</gene>
<dbReference type="Proteomes" id="UP001232156">
    <property type="component" value="Unassembled WGS sequence"/>
</dbReference>
<sequence length="438" mass="48823">MNILLVTTYFYPQNRIPVLRVGQWAKYWALQGHHVTVLTTLKYPFLGPYGLQPALPDGVEVVEVPYLPRWLHRSPATGHPGTAPRQPANASLLRRQLRKWRSYIGSLCDVHDLWIRPAQRRGLELMAHRRYDAIVSSFSPPAVHVVASRLKAAHPEAVWLADFRDLWANNHITSARGVLRRIEDALERRSLTGRADLLATVSQPLADVLQARYPDMSVVVLENGFDPQEFPDWSERLRTPPEVGDTLRICYTGTLYPGRRDPTPLLDALNRLIDAGRLDAQRVAVDFYGQNEKELATILAQHDGNRHGIVRAHGFVSRDEALAAQARSSLLLLLESAEPEARGVMTGKLFEYLVSGKPILGVGLDEDSVAAALIRDTGTGFCSRNPHEIAAVLAQALETGRFGFYAPVAERIAPYARDRQAEAITHRLSGAKEQRPCS</sequence>
<keyword evidence="2" id="KW-1185">Reference proteome</keyword>
<evidence type="ECO:0000313" key="2">
    <source>
        <dbReference type="Proteomes" id="UP001232156"/>
    </source>
</evidence>
<accession>A0ABU1D9E1</accession>
<proteinExistence type="predicted"/>
<dbReference type="EMBL" id="JAUZQE010000049">
    <property type="protein sequence ID" value="MDR4127024.1"/>
    <property type="molecule type" value="Genomic_DNA"/>
</dbReference>
<organism evidence="1 2">
    <name type="scientific">Yanghanlia caeni</name>
    <dbReference type="NCBI Taxonomy" id="3064283"/>
    <lineage>
        <taxon>Bacteria</taxon>
        <taxon>Pseudomonadati</taxon>
        <taxon>Pseudomonadota</taxon>
        <taxon>Betaproteobacteria</taxon>
        <taxon>Burkholderiales</taxon>
        <taxon>Alcaligenaceae</taxon>
        <taxon>Yanghanlia</taxon>
    </lineage>
</organism>
<dbReference type="SUPFAM" id="SSF53756">
    <property type="entry name" value="UDP-Glycosyltransferase/glycogen phosphorylase"/>
    <property type="match status" value="1"/>
</dbReference>
<name>A0ABU1D9E1_9BURK</name>
<protein>
    <submittedName>
        <fullName evidence="1">Glycosyltransferase</fullName>
    </submittedName>
</protein>
<comment type="caution">
    <text evidence="1">The sequence shown here is derived from an EMBL/GenBank/DDBJ whole genome shotgun (WGS) entry which is preliminary data.</text>
</comment>
<evidence type="ECO:0000313" key="1">
    <source>
        <dbReference type="EMBL" id="MDR4127024.1"/>
    </source>
</evidence>
<dbReference type="RefSeq" id="WP_347287599.1">
    <property type="nucleotide sequence ID" value="NZ_JAUZQE010000049.1"/>
</dbReference>
<dbReference type="Gene3D" id="3.40.50.2000">
    <property type="entry name" value="Glycogen Phosphorylase B"/>
    <property type="match status" value="2"/>
</dbReference>
<reference evidence="1 2" key="1">
    <citation type="submission" date="2023-08" db="EMBL/GenBank/DDBJ databases">
        <title>Alcaligenaceae gen. nov., a novel taxon isolated from the sludge of Yixing Pesticide Factory.</title>
        <authorList>
            <person name="Ruan L."/>
        </authorList>
    </citation>
    <scope>NUCLEOTIDE SEQUENCE [LARGE SCALE GENOMIC DNA]</scope>
    <source>
        <strain evidence="1 2">LG-2</strain>
    </source>
</reference>